<evidence type="ECO:0000313" key="2">
    <source>
        <dbReference type="EMBL" id="KAK3288001.1"/>
    </source>
</evidence>
<comment type="caution">
    <text evidence="2">The sequence shown here is derived from an EMBL/GenBank/DDBJ whole genome shotgun (WGS) entry which is preliminary data.</text>
</comment>
<dbReference type="EMBL" id="LGRX02000643">
    <property type="protein sequence ID" value="KAK3288001.1"/>
    <property type="molecule type" value="Genomic_DNA"/>
</dbReference>
<keyword evidence="3" id="KW-1185">Reference proteome</keyword>
<dbReference type="Proteomes" id="UP001190700">
    <property type="component" value="Unassembled WGS sequence"/>
</dbReference>
<gene>
    <name evidence="2" type="ORF">CYMTET_4507</name>
</gene>
<sequence length="208" mass="23350">MVHGRGEPRRPRQVSQAQHRNTRGHRLQVNAAVQNAAVETEVTDVENVGMRAWEADFGDGFVDTEAEIPDTMDIDNPRMLYDATAPNQYPVDEINDADGLPTNWAEASDFWEEHQDELVVHLQQLAVTLGTVSYNGIPQAIHDIPICDFLEGGELPLCQDDVRDVKCLGKRWIFDQPIRDWDILRTQVGHWAMAFIANEAAAAEAPHT</sequence>
<protein>
    <submittedName>
        <fullName evidence="2">Uncharacterized protein</fullName>
    </submittedName>
</protein>
<feature type="compositionally biased region" description="Basic and acidic residues" evidence="1">
    <location>
        <begin position="1"/>
        <end position="10"/>
    </location>
</feature>
<reference evidence="2 3" key="1">
    <citation type="journal article" date="2015" name="Genome Biol. Evol.">
        <title>Comparative Genomics of a Bacterivorous Green Alga Reveals Evolutionary Causalities and Consequences of Phago-Mixotrophic Mode of Nutrition.</title>
        <authorList>
            <person name="Burns J.A."/>
            <person name="Paasch A."/>
            <person name="Narechania A."/>
            <person name="Kim E."/>
        </authorList>
    </citation>
    <scope>NUCLEOTIDE SEQUENCE [LARGE SCALE GENOMIC DNA]</scope>
    <source>
        <strain evidence="2 3">PLY_AMNH</strain>
    </source>
</reference>
<name>A0AAE0LJT5_9CHLO</name>
<dbReference type="AlphaFoldDB" id="A0AAE0LJT5"/>
<proteinExistence type="predicted"/>
<organism evidence="2 3">
    <name type="scientific">Cymbomonas tetramitiformis</name>
    <dbReference type="NCBI Taxonomy" id="36881"/>
    <lineage>
        <taxon>Eukaryota</taxon>
        <taxon>Viridiplantae</taxon>
        <taxon>Chlorophyta</taxon>
        <taxon>Pyramimonadophyceae</taxon>
        <taxon>Pyramimonadales</taxon>
        <taxon>Pyramimonadaceae</taxon>
        <taxon>Cymbomonas</taxon>
    </lineage>
</organism>
<evidence type="ECO:0000256" key="1">
    <source>
        <dbReference type="SAM" id="MobiDB-lite"/>
    </source>
</evidence>
<accession>A0AAE0LJT5</accession>
<feature type="region of interest" description="Disordered" evidence="1">
    <location>
        <begin position="1"/>
        <end position="24"/>
    </location>
</feature>
<evidence type="ECO:0000313" key="3">
    <source>
        <dbReference type="Proteomes" id="UP001190700"/>
    </source>
</evidence>